<dbReference type="GO" id="GO:0051455">
    <property type="term" value="P:spindle attachment to meiosis I kinetochore"/>
    <property type="evidence" value="ECO:0007669"/>
    <property type="project" value="TreeGrafter"/>
</dbReference>
<dbReference type="PANTHER" id="PTHR16684">
    <property type="entry name" value="CENTROMERE PROTEIN C"/>
    <property type="match status" value="1"/>
</dbReference>
<dbReference type="OrthoDB" id="1939643at2759"/>
<evidence type="ECO:0000256" key="4">
    <source>
        <dbReference type="ARBA" id="ARBA00023242"/>
    </source>
</evidence>
<keyword evidence="11" id="KW-1185">Reference proteome</keyword>
<name>A0A7G3ZAS2_9SACH</name>
<proteinExistence type="inferred from homology"/>
<dbReference type="Pfam" id="PF15624">
    <property type="entry name" value="Mif2_N"/>
    <property type="match status" value="1"/>
</dbReference>
<evidence type="ECO:0000313" key="10">
    <source>
        <dbReference type="EMBL" id="QLL30608.1"/>
    </source>
</evidence>
<feature type="compositionally biased region" description="Polar residues" evidence="7">
    <location>
        <begin position="156"/>
        <end position="168"/>
    </location>
</feature>
<evidence type="ECO:0000256" key="5">
    <source>
        <dbReference type="ARBA" id="ARBA00057947"/>
    </source>
</evidence>
<feature type="compositionally biased region" description="Polar residues" evidence="7">
    <location>
        <begin position="579"/>
        <end position="592"/>
    </location>
</feature>
<accession>A0A7G3ZAS2</accession>
<dbReference type="InterPro" id="IPR014710">
    <property type="entry name" value="RmlC-like_jellyroll"/>
</dbReference>
<dbReference type="InterPro" id="IPR028386">
    <property type="entry name" value="CENP-C/Mif2/cnp3"/>
</dbReference>
<dbReference type="InterPro" id="IPR025974">
    <property type="entry name" value="Mif2/CENP-C_cupin"/>
</dbReference>
<feature type="region of interest" description="Disordered" evidence="7">
    <location>
        <begin position="343"/>
        <end position="385"/>
    </location>
</feature>
<dbReference type="KEGG" id="tgb:HG536_0A04260"/>
<feature type="region of interest" description="Disordered" evidence="7">
    <location>
        <begin position="125"/>
        <end position="275"/>
    </location>
</feature>
<dbReference type="CDD" id="cd06993">
    <property type="entry name" value="cupin_CENP-C_C"/>
    <property type="match status" value="1"/>
</dbReference>
<dbReference type="FunFam" id="2.60.120.10:FF:000033">
    <property type="entry name" value="Centromere protein C 1"/>
    <property type="match status" value="1"/>
</dbReference>
<dbReference type="RefSeq" id="XP_037137283.1">
    <property type="nucleotide sequence ID" value="XM_037281388.1"/>
</dbReference>
<protein>
    <recommendedName>
        <fullName evidence="6">CENP-C homolog</fullName>
    </recommendedName>
</protein>
<feature type="compositionally biased region" description="Acidic residues" evidence="7">
    <location>
        <begin position="194"/>
        <end position="215"/>
    </location>
</feature>
<keyword evidence="4" id="KW-0539">Nucleus</keyword>
<feature type="region of interest" description="Disordered" evidence="7">
    <location>
        <begin position="548"/>
        <end position="592"/>
    </location>
</feature>
<keyword evidence="3" id="KW-0238">DNA-binding</keyword>
<dbReference type="Gene3D" id="2.60.120.10">
    <property type="entry name" value="Jelly Rolls"/>
    <property type="match status" value="1"/>
</dbReference>
<comment type="function">
    <text evidence="5">Component of the kinetochore, a multiprotein complex that assembles on centromeric DNA and attaches chromosomes to spindle microtubules, mediating chromosome segregation and sister chromatid segregation during meiosis and mitosis. Component of the inner kinetochore constitutive centromere-associated network (CCAN), which serves as a structural platform for outer kinetochore assembly.</text>
</comment>
<feature type="domain" description="Mif2/CENP-C cupin" evidence="8">
    <location>
        <begin position="452"/>
        <end position="538"/>
    </location>
</feature>
<evidence type="ECO:0000259" key="9">
    <source>
        <dbReference type="Pfam" id="PF15624"/>
    </source>
</evidence>
<sequence>MDYMSLGIRSRKTGLNVKDNVKKDEYSMENIDDFFNDDDSSVASTRNKAGRRSTMLSIMSNNENFPSPAVESRRESLVLESKEFKVPSAVADSRRSTRLPQQYERNLGSSLPLGTIEEHRAGDYDAAEVGGTTPPAEREPLTYGYDDNSFRESPSIRLTPQAEKTVTYNKPPDLIEDDEDTRDFTSLNTSENALLEDELDDDYVGESEEDGDYVEGESILQDGGSSTDTEDSSDDSDSASQDDESDTDRKRRAKSKNTRYGKRRGFDPDSPTEVYDSDEEYIQSQAADLIGNGNFQRPEGVRRSSRVKVAPLEYWRNEKIVYKKKSDKPVLEIDKIITFDHDQDEEEERLLRGPKKQKKRTVRTRPYNYIPTGRPRGRPRKSKASLIKDLNPNSDLLEEIRSGDVSAAEWLKFGILEAKVNISKNQMSDQIIAFAPNVSQSEQTKETGEEFFSLEVLFDKHKDYFASGILKLPTKGKKKLSDSFNAFVTFFVIQGILEVQLAGKSFIITEGSSFQIPAFNEYSFENKGNNEVKMFFVQVTIPTHRLEVEDDSATRSTTIEPNRFENSDQVEDEREEPQQGLTSSSNMSMSEI</sequence>
<dbReference type="Pfam" id="PF11699">
    <property type="entry name" value="CENP-C_C"/>
    <property type="match status" value="1"/>
</dbReference>
<dbReference type="InterPro" id="IPR011051">
    <property type="entry name" value="RmlC_Cupin_sf"/>
</dbReference>
<dbReference type="GO" id="GO:0051382">
    <property type="term" value="P:kinetochore assembly"/>
    <property type="evidence" value="ECO:0007669"/>
    <property type="project" value="InterPro"/>
</dbReference>
<feature type="compositionally biased region" description="Basic residues" evidence="7">
    <location>
        <begin position="250"/>
        <end position="263"/>
    </location>
</feature>
<evidence type="ECO:0000256" key="3">
    <source>
        <dbReference type="ARBA" id="ARBA00023125"/>
    </source>
</evidence>
<dbReference type="Proteomes" id="UP000515788">
    <property type="component" value="Chromosome 1"/>
</dbReference>
<organism evidence="10 11">
    <name type="scientific">Torulaspora globosa</name>
    <dbReference type="NCBI Taxonomy" id="48254"/>
    <lineage>
        <taxon>Eukaryota</taxon>
        <taxon>Fungi</taxon>
        <taxon>Dikarya</taxon>
        <taxon>Ascomycota</taxon>
        <taxon>Saccharomycotina</taxon>
        <taxon>Saccharomycetes</taxon>
        <taxon>Saccharomycetales</taxon>
        <taxon>Saccharomycetaceae</taxon>
        <taxon>Torulaspora</taxon>
    </lineage>
</organism>
<evidence type="ECO:0000256" key="1">
    <source>
        <dbReference type="ARBA" id="ARBA00004123"/>
    </source>
</evidence>
<dbReference type="AlphaFoldDB" id="A0A7G3ZAS2"/>
<dbReference type="PANTHER" id="PTHR16684:SF11">
    <property type="entry name" value="CENTROMERE PROTEIN C"/>
    <property type="match status" value="1"/>
</dbReference>
<evidence type="ECO:0000313" key="11">
    <source>
        <dbReference type="Proteomes" id="UP000515788"/>
    </source>
</evidence>
<evidence type="ECO:0000256" key="7">
    <source>
        <dbReference type="SAM" id="MobiDB-lite"/>
    </source>
</evidence>
<dbReference type="GeneID" id="59323705"/>
<reference evidence="10 11" key="1">
    <citation type="submission" date="2020-06" db="EMBL/GenBank/DDBJ databases">
        <title>The yeast mating-type switching endonuclease HO is a domesticated member of an unorthodox homing genetic element family.</title>
        <authorList>
            <person name="Coughlan A.Y."/>
            <person name="Lombardi L."/>
            <person name="Braun-Galleani S."/>
            <person name="Martos A.R."/>
            <person name="Galeote V."/>
            <person name="Bigey F."/>
            <person name="Dequin S."/>
            <person name="Byrne K.P."/>
            <person name="Wolfe K.H."/>
        </authorList>
    </citation>
    <scope>NUCLEOTIDE SEQUENCE [LARGE SCALE GENOMIC DNA]</scope>
    <source>
        <strain evidence="10 11">CBS764</strain>
    </source>
</reference>
<dbReference type="GO" id="GO:0005634">
    <property type="term" value="C:nucleus"/>
    <property type="evidence" value="ECO:0007669"/>
    <property type="project" value="UniProtKB-SubCell"/>
</dbReference>
<dbReference type="EMBL" id="CP059246">
    <property type="protein sequence ID" value="QLL30608.1"/>
    <property type="molecule type" value="Genomic_DNA"/>
</dbReference>
<feature type="compositionally biased region" description="Basic residues" evidence="7">
    <location>
        <begin position="352"/>
        <end position="363"/>
    </location>
</feature>
<evidence type="ECO:0000259" key="8">
    <source>
        <dbReference type="Pfam" id="PF11699"/>
    </source>
</evidence>
<dbReference type="SUPFAM" id="SSF51182">
    <property type="entry name" value="RmlC-like cupins"/>
    <property type="match status" value="1"/>
</dbReference>
<comment type="subcellular location">
    <subcellularLocation>
        <location evidence="1">Nucleus</location>
    </subcellularLocation>
</comment>
<comment type="similarity">
    <text evidence="2">Belongs to the CENP-C/MIF2 family.</text>
</comment>
<dbReference type="GO" id="GO:0019237">
    <property type="term" value="F:centromeric DNA binding"/>
    <property type="evidence" value="ECO:0007669"/>
    <property type="project" value="InterPro"/>
</dbReference>
<dbReference type="GO" id="GO:0000776">
    <property type="term" value="C:kinetochore"/>
    <property type="evidence" value="ECO:0007669"/>
    <property type="project" value="InterPro"/>
</dbReference>
<evidence type="ECO:0000256" key="2">
    <source>
        <dbReference type="ARBA" id="ARBA00010291"/>
    </source>
</evidence>
<gene>
    <name evidence="10" type="ORF">HG536_0A04260</name>
</gene>
<dbReference type="GO" id="GO:0051315">
    <property type="term" value="P:attachment of mitotic spindle microtubules to kinetochore"/>
    <property type="evidence" value="ECO:0007669"/>
    <property type="project" value="TreeGrafter"/>
</dbReference>
<feature type="domain" description="Mif2 N-terminal" evidence="9">
    <location>
        <begin position="3"/>
        <end position="79"/>
    </location>
</feature>
<dbReference type="InterPro" id="IPR028929">
    <property type="entry name" value="Mif2_N"/>
</dbReference>
<feature type="compositionally biased region" description="Acidic residues" evidence="7">
    <location>
        <begin position="228"/>
        <end position="246"/>
    </location>
</feature>
<evidence type="ECO:0000256" key="6">
    <source>
        <dbReference type="ARBA" id="ARBA00075033"/>
    </source>
</evidence>